<dbReference type="GeneID" id="129343050"/>
<dbReference type="SUPFAM" id="SSF58113">
    <property type="entry name" value="Apolipoprotein A-I"/>
    <property type="match status" value="1"/>
</dbReference>
<feature type="coiled-coil region" evidence="1">
    <location>
        <begin position="22"/>
        <end position="49"/>
    </location>
</feature>
<dbReference type="AlphaFoldDB" id="A0AA97KDM7"/>
<dbReference type="Gene3D" id="1.20.120.20">
    <property type="entry name" value="Apolipoprotein"/>
    <property type="match status" value="1"/>
</dbReference>
<organism evidence="3 4">
    <name type="scientific">Eublepharis macularius</name>
    <name type="common">Leopard gecko</name>
    <name type="synonym">Cyrtodactylus macularius</name>
    <dbReference type="NCBI Taxonomy" id="481883"/>
    <lineage>
        <taxon>Eukaryota</taxon>
        <taxon>Metazoa</taxon>
        <taxon>Chordata</taxon>
        <taxon>Craniata</taxon>
        <taxon>Vertebrata</taxon>
        <taxon>Euteleostomi</taxon>
        <taxon>Lepidosauria</taxon>
        <taxon>Squamata</taxon>
        <taxon>Bifurcata</taxon>
        <taxon>Gekkota</taxon>
        <taxon>Eublepharidae</taxon>
        <taxon>Eublepharinae</taxon>
        <taxon>Eublepharis</taxon>
    </lineage>
</organism>
<name>A0AA97KDM7_EUBMA</name>
<proteinExistence type="predicted"/>
<dbReference type="KEGG" id="emc:129343050"/>
<gene>
    <name evidence="4" type="primary">LOC129343050</name>
</gene>
<dbReference type="Gene3D" id="1.20.5.1230">
    <property type="entry name" value="Apolipoprotein A-I"/>
    <property type="match status" value="1"/>
</dbReference>
<feature type="chain" id="PRO_5041667947" evidence="2">
    <location>
        <begin position="17"/>
        <end position="247"/>
    </location>
</feature>
<keyword evidence="1" id="KW-0175">Coiled coil</keyword>
<dbReference type="RefSeq" id="XP_054854983.1">
    <property type="nucleotide sequence ID" value="XM_054999008.1"/>
</dbReference>
<feature type="coiled-coil region" evidence="1">
    <location>
        <begin position="148"/>
        <end position="183"/>
    </location>
</feature>
<keyword evidence="3" id="KW-1185">Reference proteome</keyword>
<sequence length="247" mass="28687">MKLLVIVLAWAVFTESRSLLLRDEPRSKLAELAEELQEYTRNISNAVTEKMTLVRRSELGQQLEHHIQDSYFKINRRWNKLRGQLPSEVAETYELVASLPIDMTLKAYFAVFGLTGKLIPAAEELYDLLHPMLAPHTDPVLKMLRPHAEALSARAQEVNANLNEKLKSSLEALATRLALYAENVRSQWQEFQTSLEPFADQVQEWFEHEEESARQVWQPYVAPVEKAFRQFIEEFYGPFPTDQRFSH</sequence>
<protein>
    <submittedName>
        <fullName evidence="4">Apolipoprotein A-I-like</fullName>
    </submittedName>
</protein>
<accession>A0AA97KDM7</accession>
<dbReference type="Proteomes" id="UP001190640">
    <property type="component" value="Chromosome 15"/>
</dbReference>
<evidence type="ECO:0000313" key="4">
    <source>
        <dbReference type="RefSeq" id="XP_054854983.1"/>
    </source>
</evidence>
<keyword evidence="2" id="KW-0732">Signal</keyword>
<evidence type="ECO:0000313" key="3">
    <source>
        <dbReference type="Proteomes" id="UP001190640"/>
    </source>
</evidence>
<evidence type="ECO:0000256" key="1">
    <source>
        <dbReference type="SAM" id="Coils"/>
    </source>
</evidence>
<evidence type="ECO:0000256" key="2">
    <source>
        <dbReference type="SAM" id="SignalP"/>
    </source>
</evidence>
<reference evidence="4" key="1">
    <citation type="submission" date="2025-08" db="UniProtKB">
        <authorList>
            <consortium name="RefSeq"/>
        </authorList>
    </citation>
    <scope>IDENTIFICATION</scope>
    <source>
        <tissue evidence="4">Blood</tissue>
    </source>
</reference>
<feature type="signal peptide" evidence="2">
    <location>
        <begin position="1"/>
        <end position="16"/>
    </location>
</feature>